<dbReference type="PANTHER" id="PTHR47424">
    <property type="entry name" value="REGULATORY PROTEIN GAL4"/>
    <property type="match status" value="1"/>
</dbReference>
<keyword evidence="1" id="KW-0805">Transcription regulation</keyword>
<accession>A0A642VDK4</accession>
<dbReference type="SMART" id="SM00906">
    <property type="entry name" value="Fungal_trans"/>
    <property type="match status" value="1"/>
</dbReference>
<protein>
    <recommendedName>
        <fullName evidence="6">Xylanolytic transcriptional activator regulatory domain-containing protein</fullName>
    </recommendedName>
</protein>
<name>A0A642VDK4_9ASCO</name>
<keyword evidence="4" id="KW-0539">Nucleus</keyword>
<dbReference type="GO" id="GO:0000435">
    <property type="term" value="P:positive regulation of transcription from RNA polymerase II promoter by galactose"/>
    <property type="evidence" value="ECO:0007669"/>
    <property type="project" value="TreeGrafter"/>
</dbReference>
<evidence type="ECO:0000313" key="8">
    <source>
        <dbReference type="Proteomes" id="UP000761534"/>
    </source>
</evidence>
<dbReference type="GO" id="GO:0006351">
    <property type="term" value="P:DNA-templated transcription"/>
    <property type="evidence" value="ECO:0007669"/>
    <property type="project" value="InterPro"/>
</dbReference>
<evidence type="ECO:0000256" key="2">
    <source>
        <dbReference type="ARBA" id="ARBA00023125"/>
    </source>
</evidence>
<dbReference type="GO" id="GO:0005634">
    <property type="term" value="C:nucleus"/>
    <property type="evidence" value="ECO:0007669"/>
    <property type="project" value="TreeGrafter"/>
</dbReference>
<dbReference type="EMBL" id="SWFS01000034">
    <property type="protein sequence ID" value="KAA8917463.1"/>
    <property type="molecule type" value="Genomic_DNA"/>
</dbReference>
<keyword evidence="2" id="KW-0238">DNA-binding</keyword>
<evidence type="ECO:0000256" key="3">
    <source>
        <dbReference type="ARBA" id="ARBA00023163"/>
    </source>
</evidence>
<proteinExistence type="predicted"/>
<feature type="domain" description="Xylanolytic transcriptional activator regulatory" evidence="6">
    <location>
        <begin position="301"/>
        <end position="373"/>
    </location>
</feature>
<evidence type="ECO:0000256" key="1">
    <source>
        <dbReference type="ARBA" id="ARBA00023015"/>
    </source>
</evidence>
<organism evidence="7 8">
    <name type="scientific">Trichomonascus ciferrii</name>
    <dbReference type="NCBI Taxonomy" id="44093"/>
    <lineage>
        <taxon>Eukaryota</taxon>
        <taxon>Fungi</taxon>
        <taxon>Dikarya</taxon>
        <taxon>Ascomycota</taxon>
        <taxon>Saccharomycotina</taxon>
        <taxon>Dipodascomycetes</taxon>
        <taxon>Dipodascales</taxon>
        <taxon>Trichomonascaceae</taxon>
        <taxon>Trichomonascus</taxon>
        <taxon>Trichomonascus ciferrii complex</taxon>
    </lineage>
</organism>
<dbReference type="GO" id="GO:0000981">
    <property type="term" value="F:DNA-binding transcription factor activity, RNA polymerase II-specific"/>
    <property type="evidence" value="ECO:0007669"/>
    <property type="project" value="TreeGrafter"/>
</dbReference>
<dbReference type="AlphaFoldDB" id="A0A642VDK4"/>
<keyword evidence="3" id="KW-0804">Transcription</keyword>
<feature type="region of interest" description="Disordered" evidence="5">
    <location>
        <begin position="1"/>
        <end position="30"/>
    </location>
</feature>
<evidence type="ECO:0000259" key="6">
    <source>
        <dbReference type="SMART" id="SM00906"/>
    </source>
</evidence>
<dbReference type="GO" id="GO:0008270">
    <property type="term" value="F:zinc ion binding"/>
    <property type="evidence" value="ECO:0007669"/>
    <property type="project" value="InterPro"/>
</dbReference>
<dbReference type="InterPro" id="IPR007219">
    <property type="entry name" value="XnlR_reg_dom"/>
</dbReference>
<comment type="caution">
    <text evidence="7">The sequence shown here is derived from an EMBL/GenBank/DDBJ whole genome shotgun (WGS) entry which is preliminary data.</text>
</comment>
<dbReference type="Proteomes" id="UP000761534">
    <property type="component" value="Unassembled WGS sequence"/>
</dbReference>
<dbReference type="OrthoDB" id="3364175at2759"/>
<dbReference type="PANTHER" id="PTHR47424:SF3">
    <property type="entry name" value="REGULATORY PROTEIN GAL4"/>
    <property type="match status" value="1"/>
</dbReference>
<dbReference type="CDD" id="cd12148">
    <property type="entry name" value="fungal_TF_MHR"/>
    <property type="match status" value="1"/>
</dbReference>
<dbReference type="Pfam" id="PF04082">
    <property type="entry name" value="Fungal_trans"/>
    <property type="match status" value="1"/>
</dbReference>
<keyword evidence="8" id="KW-1185">Reference proteome</keyword>
<dbReference type="InterPro" id="IPR051127">
    <property type="entry name" value="Fungal_SecMet_Regulators"/>
</dbReference>
<dbReference type="GO" id="GO:0000978">
    <property type="term" value="F:RNA polymerase II cis-regulatory region sequence-specific DNA binding"/>
    <property type="evidence" value="ECO:0007669"/>
    <property type="project" value="TreeGrafter"/>
</dbReference>
<dbReference type="VEuPathDB" id="FungiDB:TRICI_000412"/>
<reference evidence="7" key="1">
    <citation type="journal article" date="2019" name="G3 (Bethesda)">
        <title>Genome Assemblies of Two Rare Opportunistic Yeast Pathogens: Diutina rugosa (syn. Candida rugosa) and Trichomonascus ciferrii (syn. Candida ciferrii).</title>
        <authorList>
            <person name="Mixao V."/>
            <person name="Saus E."/>
            <person name="Hansen A.P."/>
            <person name="Lass-Florl C."/>
            <person name="Gabaldon T."/>
        </authorList>
    </citation>
    <scope>NUCLEOTIDE SEQUENCE</scope>
    <source>
        <strain evidence="7">CBS 4856</strain>
    </source>
</reference>
<gene>
    <name evidence="7" type="ORF">TRICI_000412</name>
</gene>
<evidence type="ECO:0000313" key="7">
    <source>
        <dbReference type="EMBL" id="KAA8917463.1"/>
    </source>
</evidence>
<evidence type="ECO:0000256" key="4">
    <source>
        <dbReference type="ARBA" id="ARBA00023242"/>
    </source>
</evidence>
<evidence type="ECO:0000256" key="5">
    <source>
        <dbReference type="SAM" id="MobiDB-lite"/>
    </source>
</evidence>
<sequence>MGFENPRSGLRGSGGVPPEMTQRGKSQGNSSTIDVLIRIRNLELLERKCARLENLLRTLHPDMDIAAMVNDSEDMDFRRQRNESVLEGEESEVEDEFEEDVDDGHFMEWHEDVSSGGAMDTFQDGPASFGSAVASREGYIGKSAGASLLRVIHKLLDIHRDGISVPLSSSVDGNSFETTMYSINLAEERLVVKTVRDSLVDSYFQTFNTFYSVLHERTFRDQYAEFETIPESSHFHMLLRMVVAIGSLCGSTQANSSEYCFYLSARSRLFADMVESGTVEQIQILLLMSNYLQKRDKPNTGYNLLGLAVRMAIGMGLHKESPAGKNTVRMECRRRLWWVLYLFDSGISITFGRPPIMADRVVDVKFPLNIDDTKLRQNDPVPIPTTRATPHTALIAFAKIATISARISERFFIRTRSVSSQLEVAEYMHLVESFDSQLSKWRNELPAEFYSKNCPPWLRAPRMVCLWREQNLRTLLYKGMLEAMIGGKLKVSPPRDYVERCMSAALNTVNSVGEYIDENPNNLWWGLTWYATYFLFQADLYLVLVMIISYDSDPDADTATSLSASKVQACSDAIKRSCEHFTKLQVSNPVSRKCISTLEQIDGFLKRYQARKKGQQPTELGDDQADNLQRQKDWIQEQQQQQPQNTFSQSMEMFENDVINFSSTHQLDLSFLDNLMSDSEYYFG</sequence>